<dbReference type="RefSeq" id="WP_052884130.1">
    <property type="nucleotide sequence ID" value="NZ_CP009961.1"/>
</dbReference>
<dbReference type="AlphaFoldDB" id="A0A0F7FHM4"/>
<dbReference type="HAMAP" id="MF_02223">
    <property type="entry name" value="Pantoate_kinase"/>
    <property type="match status" value="1"/>
</dbReference>
<keyword evidence="1" id="KW-0418">Kinase</keyword>
<sequence length="298" mass="31904">MRCTKAWSPAGLSAIFEAVVVEGDPMRSGARGAGLALEKGVMVEVCLSEEGVYETYLNDIRGDYIVARMAAEEVAKQAKYTGGFIIKQWVEVPIGGGLGTSGASSLAVALAASRLLDLKITYTSIARIAHKVEVLAGTGLGTISGLALGGACIVLEPGPPGYDKVERIPIGQDYVAVVGFFGPIKKSTVLRSTSLNEINRLGRRLVEELAREPTVEKMLDISKKFSIETRLATEKVARAYQVLEDQGFPHAGQAMVGDTVFTVVPENKADKVVEILERLNARVITSRISWKPAVLLTS</sequence>
<dbReference type="PANTHER" id="PTHR42282:SF1">
    <property type="entry name" value="PANTOATE KINASE"/>
    <property type="match status" value="1"/>
</dbReference>
<feature type="domain" description="GHMP kinase N-terminal" evidence="2">
    <location>
        <begin position="70"/>
        <end position="137"/>
    </location>
</feature>
<dbReference type="GeneID" id="25401464"/>
<keyword evidence="1" id="KW-0067">ATP-binding</keyword>
<dbReference type="EMBL" id="CP009961">
    <property type="protein sequence ID" value="AKG38685.1"/>
    <property type="molecule type" value="Genomic_DNA"/>
</dbReference>
<keyword evidence="4" id="KW-1185">Reference proteome</keyword>
<dbReference type="EC" id="2.7.1.169" evidence="1"/>
<dbReference type="InterPro" id="IPR006204">
    <property type="entry name" value="GHMP_kinase_N_dom"/>
</dbReference>
<dbReference type="PANTHER" id="PTHR42282">
    <property type="entry name" value="PANTOATE KINASE-RELATED"/>
    <property type="match status" value="1"/>
</dbReference>
<dbReference type="GO" id="GO:0016301">
    <property type="term" value="F:kinase activity"/>
    <property type="evidence" value="ECO:0007669"/>
    <property type="project" value="UniProtKB-UniRule"/>
</dbReference>
<evidence type="ECO:0000313" key="4">
    <source>
        <dbReference type="Proteomes" id="UP000067434"/>
    </source>
</evidence>
<accession>A0A0F7FHM4</accession>
<dbReference type="GO" id="GO:0015937">
    <property type="term" value="P:coenzyme A biosynthetic process"/>
    <property type="evidence" value="ECO:0007669"/>
    <property type="project" value="UniProtKB-UniRule"/>
</dbReference>
<dbReference type="OrthoDB" id="85822at2157"/>
<dbReference type="HOGENOM" id="CLU_081191_0_0_2"/>
<evidence type="ECO:0000256" key="1">
    <source>
        <dbReference type="HAMAP-Rule" id="MF_02223"/>
    </source>
</evidence>
<dbReference type="STRING" id="1550241.MA03_04495"/>
<reference evidence="3 4" key="1">
    <citation type="journal article" date="2015" name="Stand. Genomic Sci.">
        <title>Complete genome sequence of and proposal of Thermofilum uzonense sp. nov. a novel hyperthermophilic crenarchaeon and emended description of the genus Thermofilum.</title>
        <authorList>
            <person name="Toshchakov S.V."/>
            <person name="Korzhenkov A.A."/>
            <person name="Samarov N.I."/>
            <person name="Mazunin I.O."/>
            <person name="Mozhey O.I."/>
            <person name="Shmyr I.S."/>
            <person name="Derbikova K.S."/>
            <person name="Taranov E.A."/>
            <person name="Dominova I.N."/>
            <person name="Bonch-Osmolovskaya E.A."/>
            <person name="Patrushev M.V."/>
            <person name="Podosokorskaya O.A."/>
            <person name="Kublanov I.V."/>
        </authorList>
    </citation>
    <scope>NUCLEOTIDE SEQUENCE [LARGE SCALE GENOMIC DNA]</scope>
    <source>
        <strain evidence="3 4">1807-2</strain>
    </source>
</reference>
<keyword evidence="1" id="KW-0173">Coenzyme A biosynthesis</keyword>
<keyword evidence="1" id="KW-0808">Transferase</keyword>
<dbReference type="InterPro" id="IPR014721">
    <property type="entry name" value="Ribsml_uS5_D2-typ_fold_subgr"/>
</dbReference>
<dbReference type="PIRSF" id="PIRSF016896">
    <property type="entry name" value="GHMP_arc_MJ0969"/>
    <property type="match status" value="1"/>
</dbReference>
<dbReference type="GO" id="GO:0005524">
    <property type="term" value="F:ATP binding"/>
    <property type="evidence" value="ECO:0007669"/>
    <property type="project" value="UniProtKB-KW"/>
</dbReference>
<organism evidence="3 4">
    <name type="scientific">Infirmifilum uzonense</name>
    <dbReference type="NCBI Taxonomy" id="1550241"/>
    <lineage>
        <taxon>Archaea</taxon>
        <taxon>Thermoproteota</taxon>
        <taxon>Thermoprotei</taxon>
        <taxon>Thermofilales</taxon>
        <taxon>Thermofilaceae</taxon>
        <taxon>Infirmifilum</taxon>
    </lineage>
</organism>
<comment type="catalytic activity">
    <reaction evidence="1">
        <text>(R)-pantoate + ATP = (R)-4-phosphopantoate + ADP + H(+)</text>
        <dbReference type="Rhea" id="RHEA:28246"/>
        <dbReference type="ChEBI" id="CHEBI:15378"/>
        <dbReference type="ChEBI" id="CHEBI:15980"/>
        <dbReference type="ChEBI" id="CHEBI:30616"/>
        <dbReference type="ChEBI" id="CHEBI:61294"/>
        <dbReference type="ChEBI" id="CHEBI:456216"/>
        <dbReference type="EC" id="2.7.1.169"/>
    </reaction>
</comment>
<name>A0A0F7FHM4_9CREN</name>
<dbReference type="Gene3D" id="3.30.230.10">
    <property type="match status" value="1"/>
</dbReference>
<evidence type="ECO:0000313" key="3">
    <source>
        <dbReference type="EMBL" id="AKG38685.1"/>
    </source>
</evidence>
<protein>
    <recommendedName>
        <fullName evidence="1">Pantoate kinase</fullName>
        <shortName evidence="1">PoK</shortName>
        <ecNumber evidence="1">2.7.1.169</ecNumber>
    </recommendedName>
</protein>
<dbReference type="InterPro" id="IPR012043">
    <property type="entry name" value="PoK"/>
</dbReference>
<dbReference type="Pfam" id="PF00288">
    <property type="entry name" value="GHMP_kinases_N"/>
    <property type="match status" value="1"/>
</dbReference>
<comment type="pathway">
    <text evidence="1">Cofactor biosynthesis; coenzyme A biosynthesis.</text>
</comment>
<dbReference type="KEGG" id="thf:MA03_04495"/>
<gene>
    <name evidence="3" type="ORF">MA03_04495</name>
</gene>
<dbReference type="Proteomes" id="UP000067434">
    <property type="component" value="Chromosome"/>
</dbReference>
<dbReference type="SUPFAM" id="SSF54211">
    <property type="entry name" value="Ribosomal protein S5 domain 2-like"/>
    <property type="match status" value="1"/>
</dbReference>
<evidence type="ECO:0000259" key="2">
    <source>
        <dbReference type="Pfam" id="PF00288"/>
    </source>
</evidence>
<dbReference type="InterPro" id="IPR020568">
    <property type="entry name" value="Ribosomal_Su5_D2-typ_SF"/>
</dbReference>
<comment type="function">
    <text evidence="1">Phosphorylates (R)-pantoate to form (R)-4-phosphopantoate in the CoA biosynthesis pathway.</text>
</comment>
<proteinExistence type="inferred from homology"/>
<comment type="similarity">
    <text evidence="1">Belongs to the GHMP kinase family. PoK subfamily.</text>
</comment>
<dbReference type="PATRIC" id="fig|1550241.5.peg.953"/>
<keyword evidence="1" id="KW-0547">Nucleotide-binding</keyword>
<dbReference type="UniPathway" id="UPA00241"/>